<dbReference type="Proteomes" id="UP000000759">
    <property type="component" value="Chromosome 4"/>
</dbReference>
<dbReference type="HOGENOM" id="CLU_1100305_0_0_1"/>
<accession>B7FTR1</accession>
<dbReference type="PANTHER" id="PTHR44042:SF11">
    <property type="entry name" value="OS06G0173800 PROTEIN"/>
    <property type="match status" value="1"/>
</dbReference>
<dbReference type="RefSeq" id="XP_002178461.1">
    <property type="nucleotide sequence ID" value="XM_002178425.1"/>
</dbReference>
<feature type="domain" description="Myb-like" evidence="2">
    <location>
        <begin position="67"/>
        <end position="118"/>
    </location>
</feature>
<evidence type="ECO:0000259" key="2">
    <source>
        <dbReference type="PROSITE" id="PS50090"/>
    </source>
</evidence>
<protein>
    <recommendedName>
        <fullName evidence="6">HTH myb-type domain-containing protein</fullName>
    </recommendedName>
</protein>
<feature type="compositionally biased region" description="Low complexity" evidence="1">
    <location>
        <begin position="212"/>
        <end position="225"/>
    </location>
</feature>
<dbReference type="SMART" id="SM00717">
    <property type="entry name" value="SANT"/>
    <property type="match status" value="1"/>
</dbReference>
<name>B7FTR1_PHATC</name>
<keyword evidence="5" id="KW-1185">Reference proteome</keyword>
<evidence type="ECO:0000313" key="5">
    <source>
        <dbReference type="Proteomes" id="UP000000759"/>
    </source>
</evidence>
<dbReference type="PROSITE" id="PS51294">
    <property type="entry name" value="HTH_MYB"/>
    <property type="match status" value="1"/>
</dbReference>
<dbReference type="GeneID" id="7198027"/>
<dbReference type="SUPFAM" id="SSF46689">
    <property type="entry name" value="Homeodomain-like"/>
    <property type="match status" value="1"/>
</dbReference>
<dbReference type="PaxDb" id="2850-Phatr44331"/>
<dbReference type="InParanoid" id="B7FTR1"/>
<evidence type="ECO:0008006" key="6">
    <source>
        <dbReference type="Google" id="ProtNLM"/>
    </source>
</evidence>
<feature type="domain" description="HTH myb-type" evidence="3">
    <location>
        <begin position="67"/>
        <end position="122"/>
    </location>
</feature>
<dbReference type="EMBL" id="CM000607">
    <property type="protein sequence ID" value="EEC50126.1"/>
    <property type="molecule type" value="Genomic_DNA"/>
</dbReference>
<evidence type="ECO:0000259" key="3">
    <source>
        <dbReference type="PROSITE" id="PS51294"/>
    </source>
</evidence>
<dbReference type="CDD" id="cd00167">
    <property type="entry name" value="SANT"/>
    <property type="match status" value="1"/>
</dbReference>
<dbReference type="AlphaFoldDB" id="B7FTR1"/>
<dbReference type="PROSITE" id="PS50090">
    <property type="entry name" value="MYB_LIKE"/>
    <property type="match status" value="1"/>
</dbReference>
<dbReference type="Pfam" id="PF00249">
    <property type="entry name" value="Myb_DNA-binding"/>
    <property type="match status" value="1"/>
</dbReference>
<dbReference type="SMR" id="B7FTR1"/>
<reference evidence="4 5" key="1">
    <citation type="journal article" date="2008" name="Nature">
        <title>The Phaeodactylum genome reveals the evolutionary history of diatom genomes.</title>
        <authorList>
            <person name="Bowler C."/>
            <person name="Allen A.E."/>
            <person name="Badger J.H."/>
            <person name="Grimwood J."/>
            <person name="Jabbari K."/>
            <person name="Kuo A."/>
            <person name="Maheswari U."/>
            <person name="Martens C."/>
            <person name="Maumus F."/>
            <person name="Otillar R.P."/>
            <person name="Rayko E."/>
            <person name="Salamov A."/>
            <person name="Vandepoele K."/>
            <person name="Beszteri B."/>
            <person name="Gruber A."/>
            <person name="Heijde M."/>
            <person name="Katinka M."/>
            <person name="Mock T."/>
            <person name="Valentin K."/>
            <person name="Verret F."/>
            <person name="Berges J.A."/>
            <person name="Brownlee C."/>
            <person name="Cadoret J.P."/>
            <person name="Chiovitti A."/>
            <person name="Choi C.J."/>
            <person name="Coesel S."/>
            <person name="De Martino A."/>
            <person name="Detter J.C."/>
            <person name="Durkin C."/>
            <person name="Falciatore A."/>
            <person name="Fournet J."/>
            <person name="Haruta M."/>
            <person name="Huysman M.J."/>
            <person name="Jenkins B.D."/>
            <person name="Jiroutova K."/>
            <person name="Jorgensen R.E."/>
            <person name="Joubert Y."/>
            <person name="Kaplan A."/>
            <person name="Kroger N."/>
            <person name="Kroth P.G."/>
            <person name="La Roche J."/>
            <person name="Lindquist E."/>
            <person name="Lommer M."/>
            <person name="Martin-Jezequel V."/>
            <person name="Lopez P.J."/>
            <person name="Lucas S."/>
            <person name="Mangogna M."/>
            <person name="McGinnis K."/>
            <person name="Medlin L.K."/>
            <person name="Montsant A."/>
            <person name="Oudot-Le Secq M.P."/>
            <person name="Napoli C."/>
            <person name="Obornik M."/>
            <person name="Parker M.S."/>
            <person name="Petit J.L."/>
            <person name="Porcel B.M."/>
            <person name="Poulsen N."/>
            <person name="Robison M."/>
            <person name="Rychlewski L."/>
            <person name="Rynearson T.A."/>
            <person name="Schmutz J."/>
            <person name="Shapiro H."/>
            <person name="Siaut M."/>
            <person name="Stanley M."/>
            <person name="Sussman M.R."/>
            <person name="Taylor A.R."/>
            <person name="Vardi A."/>
            <person name="von Dassow P."/>
            <person name="Vyverman W."/>
            <person name="Willis A."/>
            <person name="Wyrwicz L.S."/>
            <person name="Rokhsar D.S."/>
            <person name="Weissenbach J."/>
            <person name="Armbrust E.V."/>
            <person name="Green B.R."/>
            <person name="Van de Peer Y."/>
            <person name="Grigoriev I.V."/>
        </authorList>
    </citation>
    <scope>NUCLEOTIDE SEQUENCE [LARGE SCALE GENOMIC DNA]</scope>
    <source>
        <strain evidence="4 5">CCAP 1055/1</strain>
    </source>
</reference>
<feature type="region of interest" description="Disordered" evidence="1">
    <location>
        <begin position="36"/>
        <end position="66"/>
    </location>
</feature>
<dbReference type="OrthoDB" id="118550at2759"/>
<sequence>MTNLSHTDPTTVVHTSSHSFIESTKYRPRERLLREHPSASANDMARSAGSVRTDPHPTEHAPLAVVGSPHRTGRWTLDEKILFLYGLRKFGKGKWKKMSAYLPNRSLVQIKSHAQKVLKRIDQGEHVFRRIEENNARLELLVASIHDRLGHEAPALLLPKTAAANKRPRRSVVSPKVDPPIPAVELDAQQHIIAASALCQLAAPTGPGAWDTPTTCPPGSTGSSPVLHPDHTTPSQTWIPPSDSQTDLSVQGV</sequence>
<dbReference type="InterPro" id="IPR001005">
    <property type="entry name" value="SANT/Myb"/>
</dbReference>
<evidence type="ECO:0000313" key="4">
    <source>
        <dbReference type="EMBL" id="EEC50126.1"/>
    </source>
</evidence>
<dbReference type="InterPro" id="IPR017930">
    <property type="entry name" value="Myb_dom"/>
</dbReference>
<evidence type="ECO:0000256" key="1">
    <source>
        <dbReference type="SAM" id="MobiDB-lite"/>
    </source>
</evidence>
<feature type="compositionally biased region" description="Polar residues" evidence="1">
    <location>
        <begin position="232"/>
        <end position="253"/>
    </location>
</feature>
<dbReference type="KEGG" id="pti:PHATRDRAFT_44331"/>
<proteinExistence type="predicted"/>
<organism evidence="4 5">
    <name type="scientific">Phaeodactylum tricornutum (strain CCAP 1055/1)</name>
    <dbReference type="NCBI Taxonomy" id="556484"/>
    <lineage>
        <taxon>Eukaryota</taxon>
        <taxon>Sar</taxon>
        <taxon>Stramenopiles</taxon>
        <taxon>Ochrophyta</taxon>
        <taxon>Bacillariophyta</taxon>
        <taxon>Bacillariophyceae</taxon>
        <taxon>Bacillariophycidae</taxon>
        <taxon>Naviculales</taxon>
        <taxon>Phaeodactylaceae</taxon>
        <taxon>Phaeodactylum</taxon>
    </lineage>
</organism>
<dbReference type="PANTHER" id="PTHR44042">
    <property type="entry name" value="DUPLICATED HOMEODOMAIN-LIKE SUPERFAMILY PROTEIN-RELATED"/>
    <property type="match status" value="1"/>
</dbReference>
<feature type="region of interest" description="Disordered" evidence="1">
    <location>
        <begin position="1"/>
        <end position="20"/>
    </location>
</feature>
<dbReference type="Gene3D" id="1.10.10.60">
    <property type="entry name" value="Homeodomain-like"/>
    <property type="match status" value="1"/>
</dbReference>
<feature type="region of interest" description="Disordered" evidence="1">
    <location>
        <begin position="210"/>
        <end position="253"/>
    </location>
</feature>
<dbReference type="InterPro" id="IPR009057">
    <property type="entry name" value="Homeodomain-like_sf"/>
</dbReference>
<reference evidence="5" key="2">
    <citation type="submission" date="2008-08" db="EMBL/GenBank/DDBJ databases">
        <authorList>
            <consortium name="Diatom Consortium"/>
            <person name="Grigoriev I."/>
            <person name="Grimwood J."/>
            <person name="Kuo A."/>
            <person name="Otillar R.P."/>
            <person name="Salamov A."/>
            <person name="Detter J.C."/>
            <person name="Lindquist E."/>
            <person name="Shapiro H."/>
            <person name="Lucas S."/>
            <person name="Glavina del Rio T."/>
            <person name="Pitluck S."/>
            <person name="Rokhsar D."/>
            <person name="Bowler C."/>
        </authorList>
    </citation>
    <scope>GENOME REANNOTATION</scope>
    <source>
        <strain evidence="5">CCAP 1055/1</strain>
    </source>
</reference>
<gene>
    <name evidence="4" type="ORF">PHATRDRAFT_44331</name>
</gene>
<dbReference type="STRING" id="556484.B7FTR1"/>